<keyword evidence="4" id="KW-1185">Reference proteome</keyword>
<accession>A0A517MUQ7</accession>
<reference evidence="3 4" key="1">
    <citation type="submission" date="2019-02" db="EMBL/GenBank/DDBJ databases">
        <title>Deep-cultivation of Planctomycetes and their phenomic and genomic characterization uncovers novel biology.</title>
        <authorList>
            <person name="Wiegand S."/>
            <person name="Jogler M."/>
            <person name="Boedeker C."/>
            <person name="Pinto D."/>
            <person name="Vollmers J."/>
            <person name="Rivas-Marin E."/>
            <person name="Kohn T."/>
            <person name="Peeters S.H."/>
            <person name="Heuer A."/>
            <person name="Rast P."/>
            <person name="Oberbeckmann S."/>
            <person name="Bunk B."/>
            <person name="Jeske O."/>
            <person name="Meyerdierks A."/>
            <person name="Storesund J.E."/>
            <person name="Kallscheuer N."/>
            <person name="Luecker S."/>
            <person name="Lage O.M."/>
            <person name="Pohl T."/>
            <person name="Merkel B.J."/>
            <person name="Hornburger P."/>
            <person name="Mueller R.-W."/>
            <person name="Bruemmer F."/>
            <person name="Labrenz M."/>
            <person name="Spormann A.M."/>
            <person name="Op den Camp H."/>
            <person name="Overmann J."/>
            <person name="Amann R."/>
            <person name="Jetten M.S.M."/>
            <person name="Mascher T."/>
            <person name="Medema M.H."/>
            <person name="Devos D.P."/>
            <person name="Kaster A.-K."/>
            <person name="Ovreas L."/>
            <person name="Rohde M."/>
            <person name="Galperin M.Y."/>
            <person name="Jogler C."/>
        </authorList>
    </citation>
    <scope>NUCLEOTIDE SEQUENCE [LARGE SCALE GENOMIC DNA]</scope>
    <source>
        <strain evidence="3 4">HG15A2</strain>
    </source>
</reference>
<dbReference type="Proteomes" id="UP000319852">
    <property type="component" value="Chromosome"/>
</dbReference>
<feature type="chain" id="PRO_5021935240" description="Ice-binding protein C-terminal domain-containing protein" evidence="1">
    <location>
        <begin position="26"/>
        <end position="252"/>
    </location>
</feature>
<proteinExistence type="predicted"/>
<dbReference type="KEGG" id="amob:HG15A2_19040"/>
<organism evidence="3 4">
    <name type="scientific">Adhaeretor mobilis</name>
    <dbReference type="NCBI Taxonomy" id="1930276"/>
    <lineage>
        <taxon>Bacteria</taxon>
        <taxon>Pseudomonadati</taxon>
        <taxon>Planctomycetota</taxon>
        <taxon>Planctomycetia</taxon>
        <taxon>Pirellulales</taxon>
        <taxon>Lacipirellulaceae</taxon>
        <taxon>Adhaeretor</taxon>
    </lineage>
</organism>
<gene>
    <name evidence="3" type="ORF">HG15A2_19040</name>
</gene>
<protein>
    <recommendedName>
        <fullName evidence="2">Ice-binding protein C-terminal domain-containing protein</fullName>
    </recommendedName>
</protein>
<dbReference type="Pfam" id="PF07589">
    <property type="entry name" value="PEP-CTERM"/>
    <property type="match status" value="1"/>
</dbReference>
<keyword evidence="1" id="KW-0732">Signal</keyword>
<dbReference type="OrthoDB" id="296903at2"/>
<evidence type="ECO:0000313" key="4">
    <source>
        <dbReference type="Proteomes" id="UP000319852"/>
    </source>
</evidence>
<evidence type="ECO:0000313" key="3">
    <source>
        <dbReference type="EMBL" id="QDS98623.1"/>
    </source>
</evidence>
<evidence type="ECO:0000259" key="2">
    <source>
        <dbReference type="Pfam" id="PF07589"/>
    </source>
</evidence>
<feature type="domain" description="Ice-binding protein C-terminal" evidence="2">
    <location>
        <begin position="217"/>
        <end position="239"/>
    </location>
</feature>
<dbReference type="AlphaFoldDB" id="A0A517MUQ7"/>
<dbReference type="NCBIfam" id="TIGR02595">
    <property type="entry name" value="PEP_CTERM"/>
    <property type="match status" value="1"/>
</dbReference>
<dbReference type="EMBL" id="CP036263">
    <property type="protein sequence ID" value="QDS98623.1"/>
    <property type="molecule type" value="Genomic_DNA"/>
</dbReference>
<sequence length="252" mass="26476" precursor="true">MLCTTRIWVASFLLTLTFSVVSATADIVIDEGPTYSPPGAGAIVGSGTGNTFAGGRTFTITGTDLGQTANLYLGIKNDLYLTGFSMDGGGISGSEIFRFDSVTLNSIIYTGDTLMQFSDSEPDFTSPTRLTMTFGGAGTIIQDGTTAALSNTNADVGALWRVEGDFTVNFLIEATVPPFASNAGNYEPGNDLFNRLDTTLNSTGTSVDFGYYYETAAVPEPSAFLCFGLVAMGFVVRKKIQAGHAQQSEGVA</sequence>
<dbReference type="InterPro" id="IPR013424">
    <property type="entry name" value="Ice-binding_C"/>
</dbReference>
<dbReference type="RefSeq" id="WP_145059834.1">
    <property type="nucleotide sequence ID" value="NZ_CP036263.1"/>
</dbReference>
<evidence type="ECO:0000256" key="1">
    <source>
        <dbReference type="SAM" id="SignalP"/>
    </source>
</evidence>
<name>A0A517MUQ7_9BACT</name>
<feature type="signal peptide" evidence="1">
    <location>
        <begin position="1"/>
        <end position="25"/>
    </location>
</feature>